<organism evidence="2 3">
    <name type="scientific">Protopolystoma xenopodis</name>
    <dbReference type="NCBI Taxonomy" id="117903"/>
    <lineage>
        <taxon>Eukaryota</taxon>
        <taxon>Metazoa</taxon>
        <taxon>Spiralia</taxon>
        <taxon>Lophotrochozoa</taxon>
        <taxon>Platyhelminthes</taxon>
        <taxon>Monogenea</taxon>
        <taxon>Polyopisthocotylea</taxon>
        <taxon>Polystomatidea</taxon>
        <taxon>Polystomatidae</taxon>
        <taxon>Protopolystoma</taxon>
    </lineage>
</organism>
<accession>A0A3S5ADL8</accession>
<name>A0A3S5ADL8_9PLAT</name>
<evidence type="ECO:0000313" key="3">
    <source>
        <dbReference type="Proteomes" id="UP000784294"/>
    </source>
</evidence>
<feature type="region of interest" description="Disordered" evidence="1">
    <location>
        <begin position="46"/>
        <end position="150"/>
    </location>
</feature>
<feature type="non-terminal residue" evidence="2">
    <location>
        <position position="524"/>
    </location>
</feature>
<keyword evidence="3" id="KW-1185">Reference proteome</keyword>
<feature type="compositionally biased region" description="Polar residues" evidence="1">
    <location>
        <begin position="77"/>
        <end position="95"/>
    </location>
</feature>
<feature type="compositionally biased region" description="Polar residues" evidence="1">
    <location>
        <begin position="133"/>
        <end position="150"/>
    </location>
</feature>
<feature type="region of interest" description="Disordered" evidence="1">
    <location>
        <begin position="173"/>
        <end position="207"/>
    </location>
</feature>
<dbReference type="AlphaFoldDB" id="A0A3S5ADL8"/>
<dbReference type="Proteomes" id="UP000784294">
    <property type="component" value="Unassembled WGS sequence"/>
</dbReference>
<feature type="compositionally biased region" description="Polar residues" evidence="1">
    <location>
        <begin position="502"/>
        <end position="524"/>
    </location>
</feature>
<comment type="caution">
    <text evidence="2">The sequence shown here is derived from an EMBL/GenBank/DDBJ whole genome shotgun (WGS) entry which is preliminary data.</text>
</comment>
<dbReference type="EMBL" id="CAAALY010050146">
    <property type="protein sequence ID" value="VEL21206.1"/>
    <property type="molecule type" value="Genomic_DNA"/>
</dbReference>
<feature type="compositionally biased region" description="Basic residues" evidence="1">
    <location>
        <begin position="185"/>
        <end position="199"/>
    </location>
</feature>
<evidence type="ECO:0000313" key="2">
    <source>
        <dbReference type="EMBL" id="VEL21206.1"/>
    </source>
</evidence>
<feature type="compositionally biased region" description="Pro residues" evidence="1">
    <location>
        <begin position="51"/>
        <end position="62"/>
    </location>
</feature>
<evidence type="ECO:0000256" key="1">
    <source>
        <dbReference type="SAM" id="MobiDB-lite"/>
    </source>
</evidence>
<proteinExistence type="predicted"/>
<protein>
    <submittedName>
        <fullName evidence="2">Uncharacterized protein</fullName>
    </submittedName>
</protein>
<gene>
    <name evidence="2" type="ORF">PXEA_LOCUS14646</name>
</gene>
<feature type="region of interest" description="Disordered" evidence="1">
    <location>
        <begin position="492"/>
        <end position="524"/>
    </location>
</feature>
<reference evidence="2" key="1">
    <citation type="submission" date="2018-11" db="EMBL/GenBank/DDBJ databases">
        <authorList>
            <consortium name="Pathogen Informatics"/>
        </authorList>
    </citation>
    <scope>NUCLEOTIDE SEQUENCE</scope>
</reference>
<sequence>MDLDPRGANTTAAAAASTSAITTAGSNNSFLLPGISISDTDSSDIFRTHLPVPPPPLRPPHSAPLNDPHSLRGSGRDPSTTFSLTPAVGTESSPATIGVALTPPLASEANDPPPLPIVNRYRPRVHRTGPRCTDSTGASHTSIDGTDGTINASGPSVGAVATGLPSVGEVTPIGPVPAFLPGAPHPRRPSPHPHRRHQHQQQPRRPTLDSLVPESIISQPSSSSLQCAAPISLSDSITHSGLMEVPMLELTSTVSTVIASPTSLTSTPAPEVADSSLWRAPNPAAGPVTSSLINNRFRMTPIVSSEQTPMTTCRFQPSGIDTRRHSPQRTSGTTAMTLTLNDEVIESGNAMAADRPVADAATTVTSSEDTRETGVEVPLNRRLVTCSNGPVEECANLSSEEEQYEIDDLVFEDVEIWRSHNSHGLHEVVVEGGPRRQLHDFECTVDNEMHSAGGSLIETTSFHESTNVCPADGDEDDRVNVDVCNSKPRNFSGGGVIDSSEIPASSQQDFETNSNGRKLTTIGS</sequence>